<keyword evidence="3" id="KW-0614">Plasmid</keyword>
<dbReference type="AlphaFoldDB" id="B8HIE1"/>
<feature type="compositionally biased region" description="Basic and acidic residues" evidence="1">
    <location>
        <begin position="203"/>
        <end position="225"/>
    </location>
</feature>
<dbReference type="HOGENOM" id="CLU_668421_0_0_11"/>
<keyword evidence="2" id="KW-0812">Transmembrane</keyword>
<feature type="transmembrane region" description="Helical" evidence="2">
    <location>
        <begin position="349"/>
        <end position="370"/>
    </location>
</feature>
<feature type="compositionally biased region" description="Low complexity" evidence="1">
    <location>
        <begin position="229"/>
        <end position="239"/>
    </location>
</feature>
<keyword evidence="4" id="KW-1185">Reference proteome</keyword>
<dbReference type="EMBL" id="CP001342">
    <property type="protein sequence ID" value="ACL42188.1"/>
    <property type="molecule type" value="Genomic_DNA"/>
</dbReference>
<feature type="compositionally biased region" description="Basic and acidic residues" evidence="1">
    <location>
        <begin position="60"/>
        <end position="70"/>
    </location>
</feature>
<evidence type="ECO:0000313" key="4">
    <source>
        <dbReference type="Proteomes" id="UP000002505"/>
    </source>
</evidence>
<dbReference type="KEGG" id="ach:Achl_4237"/>
<feature type="region of interest" description="Disordered" evidence="1">
    <location>
        <begin position="190"/>
        <end position="311"/>
    </location>
</feature>
<dbReference type="Proteomes" id="UP000002505">
    <property type="component" value="Plasmid pACHL01"/>
</dbReference>
<keyword evidence="2" id="KW-1133">Transmembrane helix</keyword>
<feature type="compositionally biased region" description="Basic and acidic residues" evidence="1">
    <location>
        <begin position="240"/>
        <end position="250"/>
    </location>
</feature>
<protein>
    <submittedName>
        <fullName evidence="3">Uncharacterized protein</fullName>
    </submittedName>
</protein>
<evidence type="ECO:0000313" key="3">
    <source>
        <dbReference type="EMBL" id="ACL42188.1"/>
    </source>
</evidence>
<proteinExistence type="predicted"/>
<sequence>MCGLRALVDACGADGGAPRFSFRCSALRDELLRNGSSAWTNRSASSFLHCEASSAERRCPLRSPTREHSVHGTAAKPQRNRQLSITGDVPLTARRRRHRPRNKTPQEGPPARGEALRNTPASAAATRSRWRSHRGEHIELRDEPRHGRRTADGPPQATPTVEQGTDGNKPPARGAAPVIMMIYMTMKHRTAEPGKAQPPRSGDTTDKAAQRPGQRIEVRAGRRVENTTGRAQRGRGAQRSTDHRTKDNKQPRRKACRGARAAREQPAAGQETKRRSRRGETNRRAGRSANRETRRARGEAPSPLNMSVQPLPPPVCSTAVRIFHTGSTATAGPSQRTTYRRRGGWDAGAIAYLAVVLTYCPFSTLIMSPVRNLRQSALRIDCLVIWPVSRLMETKHLVCVSPMSITSATPL</sequence>
<feature type="compositionally biased region" description="Basic residues" evidence="1">
    <location>
        <begin position="93"/>
        <end position="102"/>
    </location>
</feature>
<gene>
    <name evidence="3" type="ordered locus">Achl_4237</name>
</gene>
<feature type="compositionally biased region" description="Basic and acidic residues" evidence="1">
    <location>
        <begin position="133"/>
        <end position="151"/>
    </location>
</feature>
<feature type="region of interest" description="Disordered" evidence="1">
    <location>
        <begin position="60"/>
        <end position="174"/>
    </location>
</feature>
<name>B8HIE1_PSECP</name>
<keyword evidence="2" id="KW-0472">Membrane</keyword>
<geneLocation type="plasmid" evidence="3 4">
    <name>pACHL01</name>
</geneLocation>
<feature type="compositionally biased region" description="Basic and acidic residues" evidence="1">
    <location>
        <begin position="278"/>
        <end position="298"/>
    </location>
</feature>
<evidence type="ECO:0000256" key="1">
    <source>
        <dbReference type="SAM" id="MobiDB-lite"/>
    </source>
</evidence>
<evidence type="ECO:0000256" key="2">
    <source>
        <dbReference type="SAM" id="Phobius"/>
    </source>
</evidence>
<organism evidence="3 4">
    <name type="scientific">Pseudarthrobacter chlorophenolicus (strain ATCC 700700 / DSM 12829 / CIP 107037 / JCM 12360 / KCTC 9906 / NCIMB 13794 / A6)</name>
    <name type="common">Arthrobacter chlorophenolicus</name>
    <dbReference type="NCBI Taxonomy" id="452863"/>
    <lineage>
        <taxon>Bacteria</taxon>
        <taxon>Bacillati</taxon>
        <taxon>Actinomycetota</taxon>
        <taxon>Actinomycetes</taxon>
        <taxon>Micrococcales</taxon>
        <taxon>Micrococcaceae</taxon>
        <taxon>Pseudarthrobacter</taxon>
    </lineage>
</organism>
<reference evidence="3" key="1">
    <citation type="submission" date="2009-01" db="EMBL/GenBank/DDBJ databases">
        <title>Complete sequence of plasmid1 of Arthrobacter chlorophenolicus A6.</title>
        <authorList>
            <consortium name="US DOE Joint Genome Institute"/>
            <person name="Lucas S."/>
            <person name="Copeland A."/>
            <person name="Lapidus A."/>
            <person name="Glavina del Rio T."/>
            <person name="Tice H."/>
            <person name="Bruce D."/>
            <person name="Goodwin L."/>
            <person name="Pitluck S."/>
            <person name="Goltsman E."/>
            <person name="Clum A."/>
            <person name="Larimer F."/>
            <person name="Land M."/>
            <person name="Hauser L."/>
            <person name="Kyrpides N."/>
            <person name="Mikhailova N."/>
            <person name="Jansson J."/>
            <person name="Richardson P."/>
        </authorList>
    </citation>
    <scope>NUCLEOTIDE SEQUENCE [LARGE SCALE GENOMIC DNA]</scope>
    <source>
        <strain evidence="3">A6</strain>
        <plasmid evidence="3">pACHL01</plasmid>
    </source>
</reference>
<accession>B8HIE1</accession>